<gene>
    <name evidence="9" type="ORF">MKO06_15275</name>
</gene>
<dbReference type="AlphaFoldDB" id="A0A9X2KZP8"/>
<feature type="transmembrane region" description="Helical" evidence="6">
    <location>
        <begin position="415"/>
        <end position="438"/>
    </location>
</feature>
<accession>A0A9X2KZP8</accession>
<feature type="transmembrane region" description="Helical" evidence="6">
    <location>
        <begin position="721"/>
        <end position="740"/>
    </location>
</feature>
<protein>
    <submittedName>
        <fullName evidence="9">ABC transporter permease</fullName>
    </submittedName>
</protein>
<feature type="domain" description="MacB-like periplasmic core" evidence="8">
    <location>
        <begin position="20"/>
        <end position="230"/>
    </location>
</feature>
<evidence type="ECO:0000256" key="3">
    <source>
        <dbReference type="ARBA" id="ARBA00022692"/>
    </source>
</evidence>
<keyword evidence="3 6" id="KW-0812">Transmembrane</keyword>
<dbReference type="Pfam" id="PF12704">
    <property type="entry name" value="MacB_PCD"/>
    <property type="match status" value="2"/>
</dbReference>
<dbReference type="Pfam" id="PF02687">
    <property type="entry name" value="FtsX"/>
    <property type="match status" value="2"/>
</dbReference>
<feature type="transmembrane region" description="Helical" evidence="6">
    <location>
        <begin position="371"/>
        <end position="394"/>
    </location>
</feature>
<feature type="transmembrane region" description="Helical" evidence="6">
    <location>
        <begin position="323"/>
        <end position="351"/>
    </location>
</feature>
<evidence type="ECO:0000256" key="6">
    <source>
        <dbReference type="SAM" id="Phobius"/>
    </source>
</evidence>
<comment type="caution">
    <text evidence="9">The sequence shown here is derived from an EMBL/GenBank/DDBJ whole genome shotgun (WGS) entry which is preliminary data.</text>
</comment>
<dbReference type="InterPro" id="IPR025857">
    <property type="entry name" value="MacB_PCD"/>
</dbReference>
<name>A0A9X2KZP8_9FLAO</name>
<comment type="subcellular location">
    <subcellularLocation>
        <location evidence="1">Cell membrane</location>
        <topology evidence="1">Multi-pass membrane protein</topology>
    </subcellularLocation>
</comment>
<evidence type="ECO:0000313" key="10">
    <source>
        <dbReference type="Proteomes" id="UP001155280"/>
    </source>
</evidence>
<reference evidence="9" key="1">
    <citation type="submission" date="2022-07" db="EMBL/GenBank/DDBJ databases">
        <title>Gramela sediminis sp. nov., isolated from deep-sea sediment of the Indian Ocean.</title>
        <authorList>
            <person name="Shi H."/>
        </authorList>
    </citation>
    <scope>NUCLEOTIDE SEQUENCE</scope>
    <source>
        <strain evidence="9">GC03-9</strain>
    </source>
</reference>
<evidence type="ECO:0000256" key="2">
    <source>
        <dbReference type="ARBA" id="ARBA00022475"/>
    </source>
</evidence>
<dbReference type="EMBL" id="JANCNS010000003">
    <property type="protein sequence ID" value="MCP9201270.1"/>
    <property type="molecule type" value="Genomic_DNA"/>
</dbReference>
<feature type="transmembrane region" description="Helical" evidence="6">
    <location>
        <begin position="755"/>
        <end position="775"/>
    </location>
</feature>
<feature type="transmembrane region" description="Helical" evidence="6">
    <location>
        <begin position="279"/>
        <end position="302"/>
    </location>
</feature>
<keyword evidence="4 6" id="KW-1133">Transmembrane helix</keyword>
<dbReference type="GO" id="GO:0022857">
    <property type="term" value="F:transmembrane transporter activity"/>
    <property type="evidence" value="ECO:0007669"/>
    <property type="project" value="TreeGrafter"/>
</dbReference>
<dbReference type="PANTHER" id="PTHR30572:SF18">
    <property type="entry name" value="ABC-TYPE MACROLIDE FAMILY EXPORT SYSTEM PERMEASE COMPONENT 2"/>
    <property type="match status" value="1"/>
</dbReference>
<evidence type="ECO:0000259" key="7">
    <source>
        <dbReference type="Pfam" id="PF02687"/>
    </source>
</evidence>
<dbReference type="InterPro" id="IPR003838">
    <property type="entry name" value="ABC3_permease_C"/>
</dbReference>
<dbReference type="PANTHER" id="PTHR30572">
    <property type="entry name" value="MEMBRANE COMPONENT OF TRANSPORTER-RELATED"/>
    <property type="match status" value="1"/>
</dbReference>
<organism evidence="9 10">
    <name type="scientific">Christiangramia oceanisediminis</name>
    <dbReference type="NCBI Taxonomy" id="2920386"/>
    <lineage>
        <taxon>Bacteria</taxon>
        <taxon>Pseudomonadati</taxon>
        <taxon>Bacteroidota</taxon>
        <taxon>Flavobacteriia</taxon>
        <taxon>Flavobacteriales</taxon>
        <taxon>Flavobacteriaceae</taxon>
        <taxon>Christiangramia</taxon>
    </lineage>
</organism>
<dbReference type="InterPro" id="IPR050250">
    <property type="entry name" value="Macrolide_Exporter_MacB"/>
</dbReference>
<feature type="transmembrane region" description="Helical" evidence="6">
    <location>
        <begin position="21"/>
        <end position="41"/>
    </location>
</feature>
<dbReference type="GO" id="GO:0005886">
    <property type="term" value="C:plasma membrane"/>
    <property type="evidence" value="ECO:0007669"/>
    <property type="project" value="UniProtKB-SubCell"/>
</dbReference>
<dbReference type="RefSeq" id="WP_241552138.1">
    <property type="nucleotide sequence ID" value="NZ_JANCNS010000003.1"/>
</dbReference>
<evidence type="ECO:0000259" key="8">
    <source>
        <dbReference type="Pfam" id="PF12704"/>
    </source>
</evidence>
<evidence type="ECO:0000313" key="9">
    <source>
        <dbReference type="EMBL" id="MCP9201270.1"/>
    </source>
</evidence>
<proteinExistence type="predicted"/>
<feature type="domain" description="ABC3 transporter permease C-terminal" evidence="7">
    <location>
        <begin position="672"/>
        <end position="779"/>
    </location>
</feature>
<feature type="domain" description="MacB-like periplasmic core" evidence="8">
    <location>
        <begin position="452"/>
        <end position="590"/>
    </location>
</feature>
<keyword evidence="2" id="KW-1003">Cell membrane</keyword>
<keyword evidence="10" id="KW-1185">Reference proteome</keyword>
<dbReference type="Proteomes" id="UP001155280">
    <property type="component" value="Unassembled WGS sequence"/>
</dbReference>
<evidence type="ECO:0000256" key="5">
    <source>
        <dbReference type="ARBA" id="ARBA00023136"/>
    </source>
</evidence>
<evidence type="ECO:0000256" key="4">
    <source>
        <dbReference type="ARBA" id="ARBA00022989"/>
    </source>
</evidence>
<keyword evidence="5 6" id="KW-0472">Membrane</keyword>
<feature type="domain" description="ABC3 transporter permease C-terminal" evidence="7">
    <location>
        <begin position="284"/>
        <end position="396"/>
    </location>
</feature>
<feature type="transmembrane region" description="Helical" evidence="6">
    <location>
        <begin position="669"/>
        <end position="693"/>
    </location>
</feature>
<sequence>MIKHYIKIAWRSIWNAKSYTLINILGLAAGLASFILVLSYLNYELSYDTWSPELEKVYRVSMKQKEDLFEATPAPLASFLAENYPKVEVATSLQGAGDYEVPISAGNETLYHNGFTSSDSLFLKVFPYKLEQGDRNTALNNPNSAIISTELAKKLFGNKDPMGRTVTIFNMLEAVITGVMKMPDTPSHRKVHLVMRDPNESQNFFWNNYSYESYIKLKVPVTKEVLEGDINRIFKERRLKVENWQDEDLASGNHPVLYVDAVPDIQNFPTYGNGSIKTVTVLFILAMLLLIIGAINFSNLSVAKSLGKTKEIGVRKVLGSGNWNLFWQFMWEAILQCSISIVIAIGLVIAILPYVNNSFGLGLQIHSNLEFLFQIGLCLIAVILISGFFPSFLLSRFKLLKILSGGTFSGNKGLWLRNLLVIFQFTVTCFFIISISVIDKQLNYLQTKDKGFSEEQLISIRSSQDTREKNFEKVRQQLLEIPGVKSVSKTTNVPGDILADSSTVNFRLNGTDYRMNSVKVSSGYFETLDSPIISGRNFRDSGMDQHTKTAIINATAAKIFGLQEPIGETIYYSNCLEKPIKIVGIVRDFNVLGYETRVQPAVFTINNEACMYQSGGAILARLEAEDPMSTIQKIDQLWKELEPGSPIRYSFLDENFQRKFASYYRIQKVIGFFGMIAIVISLMGLFALTTFALKNRIKEIGIRKVLGAEVPNIVSLVSKDFLLLVLVAVLISIPIGWYAMNKWLENFAYQTTLNWWIFLASGGLVLLIAFLTVSLKTTQAAMKNPVKSLKTE</sequence>
<evidence type="ECO:0000256" key="1">
    <source>
        <dbReference type="ARBA" id="ARBA00004651"/>
    </source>
</evidence>